<dbReference type="AlphaFoldDB" id="A0A0F8ZHT0"/>
<sequence>MNDLVSNWTNKPYFPNLPITFTDLFAGRDASDNPSLYFLSHDGMYYLDVFSNFVFGKTELSWEPDITAGKKGMYFRGAHYVTTGKGIYELVGGIAKEIGPDIDDGLPDEIAAPVADMIGVGYWLVIAINGGAGRKSVIMKRHINGKHWHTVYKTAAAGSEIGALFWDSGTLYFGEGTNVKSLPLSNANDNVKLTPDHTVQSTGALIYPWYHSRFEATPKLAVKARLVSEDMTATEYVTLHYRIDSETSFTSLGVFNSSPRPTALSFGTGNIGKPFERLQLKTVPVRGSTNTTRPVIISLTLDYIVQPDIIYKWRFRAHAVTTESGDRKGSEIIDALATAVSKKELKVFYPGGDKGGTSYLVEVTGMPRTQKGSEFGEEGDYDVEVSMVTES</sequence>
<gene>
    <name evidence="1" type="ORF">LCGC14_2771670</name>
</gene>
<evidence type="ECO:0000313" key="1">
    <source>
        <dbReference type="EMBL" id="KKK85600.1"/>
    </source>
</evidence>
<organism evidence="1">
    <name type="scientific">marine sediment metagenome</name>
    <dbReference type="NCBI Taxonomy" id="412755"/>
    <lineage>
        <taxon>unclassified sequences</taxon>
        <taxon>metagenomes</taxon>
        <taxon>ecological metagenomes</taxon>
    </lineage>
</organism>
<comment type="caution">
    <text evidence="1">The sequence shown here is derived from an EMBL/GenBank/DDBJ whole genome shotgun (WGS) entry which is preliminary data.</text>
</comment>
<name>A0A0F8ZHT0_9ZZZZ</name>
<reference evidence="1" key="1">
    <citation type="journal article" date="2015" name="Nature">
        <title>Complex archaea that bridge the gap between prokaryotes and eukaryotes.</title>
        <authorList>
            <person name="Spang A."/>
            <person name="Saw J.H."/>
            <person name="Jorgensen S.L."/>
            <person name="Zaremba-Niedzwiedzka K."/>
            <person name="Martijn J."/>
            <person name="Lind A.E."/>
            <person name="van Eijk R."/>
            <person name="Schleper C."/>
            <person name="Guy L."/>
            <person name="Ettema T.J."/>
        </authorList>
    </citation>
    <scope>NUCLEOTIDE SEQUENCE</scope>
</reference>
<dbReference type="EMBL" id="LAZR01051233">
    <property type="protein sequence ID" value="KKK85600.1"/>
    <property type="molecule type" value="Genomic_DNA"/>
</dbReference>
<accession>A0A0F8ZHT0</accession>
<protein>
    <submittedName>
        <fullName evidence="1">Uncharacterized protein</fullName>
    </submittedName>
</protein>
<proteinExistence type="predicted"/>